<dbReference type="EMBL" id="JBHRTP010000078">
    <property type="protein sequence ID" value="MFC3110432.1"/>
    <property type="molecule type" value="Genomic_DNA"/>
</dbReference>
<dbReference type="InterPro" id="IPR035681">
    <property type="entry name" value="ComA-like_MBL"/>
</dbReference>
<comment type="subcellular location">
    <subcellularLocation>
        <location evidence="1">Cell membrane</location>
        <topology evidence="1">Multi-pass membrane protein</topology>
    </subcellularLocation>
</comment>
<dbReference type="SUPFAM" id="SSF56281">
    <property type="entry name" value="Metallo-hydrolase/oxidoreductase"/>
    <property type="match status" value="1"/>
</dbReference>
<keyword evidence="4 6" id="KW-1133">Transmembrane helix</keyword>
<evidence type="ECO:0000256" key="5">
    <source>
        <dbReference type="ARBA" id="ARBA00023136"/>
    </source>
</evidence>
<keyword evidence="9" id="KW-1185">Reference proteome</keyword>
<evidence type="ECO:0000256" key="2">
    <source>
        <dbReference type="ARBA" id="ARBA00022475"/>
    </source>
</evidence>
<dbReference type="Gene3D" id="3.60.15.10">
    <property type="entry name" value="Ribonuclease Z/Hydroxyacylglutathione hydrolase-like"/>
    <property type="match status" value="1"/>
</dbReference>
<evidence type="ECO:0000313" key="9">
    <source>
        <dbReference type="Proteomes" id="UP001595530"/>
    </source>
</evidence>
<gene>
    <name evidence="8" type="ORF">ACFOFO_21105</name>
</gene>
<dbReference type="Pfam" id="PF00753">
    <property type="entry name" value="Lactamase_B"/>
    <property type="match status" value="1"/>
</dbReference>
<dbReference type="InterPro" id="IPR001279">
    <property type="entry name" value="Metallo-B-lactamas"/>
</dbReference>
<dbReference type="Pfam" id="PF03772">
    <property type="entry name" value="Competence"/>
    <property type="match status" value="1"/>
</dbReference>
<dbReference type="PANTHER" id="PTHR30619:SF1">
    <property type="entry name" value="RECOMBINATION PROTEIN 2"/>
    <property type="match status" value="1"/>
</dbReference>
<feature type="transmembrane region" description="Helical" evidence="6">
    <location>
        <begin position="414"/>
        <end position="436"/>
    </location>
</feature>
<keyword evidence="5 6" id="KW-0472">Membrane</keyword>
<reference evidence="9" key="1">
    <citation type="journal article" date="2019" name="Int. J. Syst. Evol. Microbiol.">
        <title>The Global Catalogue of Microorganisms (GCM) 10K type strain sequencing project: providing services to taxonomists for standard genome sequencing and annotation.</title>
        <authorList>
            <consortium name="The Broad Institute Genomics Platform"/>
            <consortium name="The Broad Institute Genome Sequencing Center for Infectious Disease"/>
            <person name="Wu L."/>
            <person name="Ma J."/>
        </authorList>
    </citation>
    <scope>NUCLEOTIDE SEQUENCE [LARGE SCALE GENOMIC DNA]</scope>
    <source>
        <strain evidence="9">KCTC 42986</strain>
    </source>
</reference>
<feature type="transmembrane region" description="Helical" evidence="6">
    <location>
        <begin position="268"/>
        <end position="291"/>
    </location>
</feature>
<protein>
    <submittedName>
        <fullName evidence="8">DNA internalization-related competence protein ComEC/Rec2</fullName>
    </submittedName>
</protein>
<dbReference type="InterPro" id="IPR036866">
    <property type="entry name" value="RibonucZ/Hydroxyglut_hydro"/>
</dbReference>
<dbReference type="NCBIfam" id="TIGR00361">
    <property type="entry name" value="ComEC_Rec2"/>
    <property type="match status" value="1"/>
</dbReference>
<evidence type="ECO:0000256" key="3">
    <source>
        <dbReference type="ARBA" id="ARBA00022692"/>
    </source>
</evidence>
<feature type="transmembrane region" description="Helical" evidence="6">
    <location>
        <begin position="475"/>
        <end position="494"/>
    </location>
</feature>
<comment type="caution">
    <text evidence="8">The sequence shown here is derived from an EMBL/GenBank/DDBJ whole genome shotgun (WGS) entry which is preliminary data.</text>
</comment>
<feature type="transmembrane region" description="Helical" evidence="6">
    <location>
        <begin position="337"/>
        <end position="367"/>
    </location>
</feature>
<name>A0ABV7F9N3_9BURK</name>
<dbReference type="Pfam" id="PF13567">
    <property type="entry name" value="DUF4131"/>
    <property type="match status" value="1"/>
</dbReference>
<proteinExistence type="predicted"/>
<feature type="transmembrane region" description="Helical" evidence="6">
    <location>
        <begin position="311"/>
        <end position="330"/>
    </location>
</feature>
<feature type="transmembrane region" description="Helical" evidence="6">
    <location>
        <begin position="500"/>
        <end position="523"/>
    </location>
</feature>
<accession>A0ABV7F9N3</accession>
<keyword evidence="3 6" id="KW-0812">Transmembrane</keyword>
<sequence length="813" mass="89070">MRSAIIGFVIGIAWLQNQAALPAGSTLWLLSFGAVLTTLAMRRLKRFDVITKLGIPTMLACGCIAGVVWASLFAQHYLARELPKEWEGRDITLIGTIDSLPYRFDQGVRFNFAVEQVLPIGATTPVVPPKLALSWYSGFRSEQSQTVGDVQPGARWRLTVRLQRPHGNANSNGFDYEVWLLEQDLRATGYVRPADDANTAISNRELDPFVVSIGNLVERARGALRDRIFAALPGREYAGVLVALVVGDQREVAQSDWKVFSRTGVSHLFSISGLHITMVAGLFAALMFALWRRSFFTRAQLPSILPAQKVAALAGAAMALVYVLLAGFGVPAQRTLYMLSVVAAALWFGRITRVSHVLCAALGVAVLLDPWAVLWPGFWLSFGAVAVILYASVGRTARRADAAPSRRQRWRRDIMAAAHTQYVVTLALVPLTMLLFGQMSLVSPIANAVAIPLVSFFVTPLALAGSILPAPLSGWVLNLAHLLVQWLVHGLAWLSALPAAVWAAAVPPVWVFVCASIGTLWLLAPRGWPARWFGLVGWVPLLLNAPTRPEAGTMWVTAFDVGQGMALLIETPQHRLLYDTGPFYGPESNGGNRVILPYLKARGITALDGVIVSHNDNDHSGGALTIFNEINTGWVLSSLKADSPIVQAAPHHRRCEAGQAWSWDGVQFEMLHPTAGSYDSQKWKSNARGCTLKISLGARSILLPADIEAIQEDELVGRDREKLHATVLLAPHHGSGTSSTLPFLQAVQPEVAVFQMGYRNRYGHPKAEVFERYRNLGIRRLRNDEAGAITLQFGSTLSISEYRTEHARYWYGQ</sequence>
<dbReference type="NCBIfam" id="TIGR00360">
    <property type="entry name" value="ComEC_N-term"/>
    <property type="match status" value="1"/>
</dbReference>
<dbReference type="RefSeq" id="WP_390325271.1">
    <property type="nucleotide sequence ID" value="NZ_JBHRTP010000078.1"/>
</dbReference>
<evidence type="ECO:0000256" key="6">
    <source>
        <dbReference type="SAM" id="Phobius"/>
    </source>
</evidence>
<dbReference type="InterPro" id="IPR025405">
    <property type="entry name" value="DUF4131"/>
</dbReference>
<dbReference type="Proteomes" id="UP001595530">
    <property type="component" value="Unassembled WGS sequence"/>
</dbReference>
<feature type="transmembrane region" description="Helical" evidence="6">
    <location>
        <begin position="57"/>
        <end position="79"/>
    </location>
</feature>
<dbReference type="InterPro" id="IPR004477">
    <property type="entry name" value="ComEC_N"/>
</dbReference>
<keyword evidence="2" id="KW-1003">Cell membrane</keyword>
<organism evidence="8 9">
    <name type="scientific">Undibacterium arcticum</name>
    <dbReference type="NCBI Taxonomy" id="1762892"/>
    <lineage>
        <taxon>Bacteria</taxon>
        <taxon>Pseudomonadati</taxon>
        <taxon>Pseudomonadota</taxon>
        <taxon>Betaproteobacteria</taxon>
        <taxon>Burkholderiales</taxon>
        <taxon>Oxalobacteraceae</taxon>
        <taxon>Undibacterium</taxon>
    </lineage>
</organism>
<feature type="transmembrane region" description="Helical" evidence="6">
    <location>
        <begin position="448"/>
        <end position="468"/>
    </location>
</feature>
<dbReference type="PANTHER" id="PTHR30619">
    <property type="entry name" value="DNA INTERNALIZATION/COMPETENCE PROTEIN COMEC/REC2"/>
    <property type="match status" value="1"/>
</dbReference>
<feature type="transmembrane region" description="Helical" evidence="6">
    <location>
        <begin position="373"/>
        <end position="393"/>
    </location>
</feature>
<evidence type="ECO:0000256" key="1">
    <source>
        <dbReference type="ARBA" id="ARBA00004651"/>
    </source>
</evidence>
<evidence type="ECO:0000256" key="4">
    <source>
        <dbReference type="ARBA" id="ARBA00022989"/>
    </source>
</evidence>
<dbReference type="CDD" id="cd07731">
    <property type="entry name" value="ComA-like_MBL-fold"/>
    <property type="match status" value="1"/>
</dbReference>
<dbReference type="InterPro" id="IPR052159">
    <property type="entry name" value="Competence_DNA_uptake"/>
</dbReference>
<evidence type="ECO:0000313" key="8">
    <source>
        <dbReference type="EMBL" id="MFC3110432.1"/>
    </source>
</evidence>
<evidence type="ECO:0000259" key="7">
    <source>
        <dbReference type="SMART" id="SM00849"/>
    </source>
</evidence>
<dbReference type="SMART" id="SM00849">
    <property type="entry name" value="Lactamase_B"/>
    <property type="match status" value="1"/>
</dbReference>
<feature type="domain" description="Metallo-beta-lactamase" evidence="7">
    <location>
        <begin position="563"/>
        <end position="733"/>
    </location>
</feature>
<dbReference type="InterPro" id="IPR004797">
    <property type="entry name" value="Competence_ComEC/Rec2"/>
</dbReference>